<dbReference type="GO" id="GO:0004252">
    <property type="term" value="F:serine-type endopeptidase activity"/>
    <property type="evidence" value="ECO:0007669"/>
    <property type="project" value="InterPro"/>
</dbReference>
<dbReference type="WBParaSite" id="HDID_0000252601-mRNA-1">
    <property type="protein sequence ID" value="HDID_0000252601-mRNA-1"/>
    <property type="gene ID" value="HDID_0000252601"/>
</dbReference>
<dbReference type="Gene3D" id="2.40.10.10">
    <property type="entry name" value="Trypsin-like serine proteases"/>
    <property type="match status" value="2"/>
</dbReference>
<keyword evidence="1" id="KW-1015">Disulfide bond</keyword>
<dbReference type="InterPro" id="IPR001314">
    <property type="entry name" value="Peptidase_S1A"/>
</dbReference>
<dbReference type="PANTHER" id="PTHR24256">
    <property type="entry name" value="TRYPTASE-RELATED"/>
    <property type="match status" value="1"/>
</dbReference>
<dbReference type="GO" id="GO:0006508">
    <property type="term" value="P:proteolysis"/>
    <property type="evidence" value="ECO:0007669"/>
    <property type="project" value="InterPro"/>
</dbReference>
<feature type="domain" description="Peptidase S1" evidence="4">
    <location>
        <begin position="100"/>
        <end position="345"/>
    </location>
</feature>
<organism evidence="7">
    <name type="scientific">Hymenolepis diminuta</name>
    <name type="common">Rat tapeworm</name>
    <dbReference type="NCBI Taxonomy" id="6216"/>
    <lineage>
        <taxon>Eukaryota</taxon>
        <taxon>Metazoa</taxon>
        <taxon>Spiralia</taxon>
        <taxon>Lophotrochozoa</taxon>
        <taxon>Platyhelminthes</taxon>
        <taxon>Cestoda</taxon>
        <taxon>Eucestoda</taxon>
        <taxon>Cyclophyllidea</taxon>
        <taxon>Hymenolepididae</taxon>
        <taxon>Hymenolepis</taxon>
    </lineage>
</organism>
<dbReference type="Proteomes" id="UP000274504">
    <property type="component" value="Unassembled WGS sequence"/>
</dbReference>
<evidence type="ECO:0000256" key="3">
    <source>
        <dbReference type="SAM" id="SignalP"/>
    </source>
</evidence>
<dbReference type="EMBL" id="UYSG01000632">
    <property type="protein sequence ID" value="VDL19988.1"/>
    <property type="molecule type" value="Genomic_DNA"/>
</dbReference>
<comment type="similarity">
    <text evidence="2">Belongs to the peptidase S1 family. CLIP subfamily.</text>
</comment>
<dbReference type="PROSITE" id="PS50240">
    <property type="entry name" value="TRYPSIN_DOM"/>
    <property type="match status" value="1"/>
</dbReference>
<evidence type="ECO:0000256" key="2">
    <source>
        <dbReference type="ARBA" id="ARBA00024195"/>
    </source>
</evidence>
<dbReference type="CDD" id="cd00190">
    <property type="entry name" value="Tryp_SPc"/>
    <property type="match status" value="1"/>
</dbReference>
<keyword evidence="3" id="KW-0732">Signal</keyword>
<protein>
    <submittedName>
        <fullName evidence="7">Peptidase S1 domain-containing protein</fullName>
    </submittedName>
</protein>
<dbReference type="SMART" id="SM00020">
    <property type="entry name" value="Tryp_SPc"/>
    <property type="match status" value="1"/>
</dbReference>
<evidence type="ECO:0000313" key="6">
    <source>
        <dbReference type="Proteomes" id="UP000274504"/>
    </source>
</evidence>
<dbReference type="InterPro" id="IPR018114">
    <property type="entry name" value="TRYPSIN_HIS"/>
</dbReference>
<dbReference type="PRINTS" id="PR00722">
    <property type="entry name" value="CHYMOTRYPSIN"/>
</dbReference>
<dbReference type="InterPro" id="IPR051487">
    <property type="entry name" value="Ser/Thr_Proteases_Immune/Dev"/>
</dbReference>
<evidence type="ECO:0000256" key="1">
    <source>
        <dbReference type="ARBA" id="ARBA00023157"/>
    </source>
</evidence>
<dbReference type="OrthoDB" id="9425590at2759"/>
<evidence type="ECO:0000313" key="5">
    <source>
        <dbReference type="EMBL" id="VDL19988.1"/>
    </source>
</evidence>
<name>A0A0R3SD09_HYMDI</name>
<feature type="signal peptide" evidence="3">
    <location>
        <begin position="1"/>
        <end position="18"/>
    </location>
</feature>
<dbReference type="Pfam" id="PF00089">
    <property type="entry name" value="Trypsin"/>
    <property type="match status" value="1"/>
</dbReference>
<dbReference type="InterPro" id="IPR043504">
    <property type="entry name" value="Peptidase_S1_PA_chymotrypsin"/>
</dbReference>
<reference evidence="7" key="1">
    <citation type="submission" date="2017-02" db="UniProtKB">
        <authorList>
            <consortium name="WormBaseParasite"/>
        </authorList>
    </citation>
    <scope>IDENTIFICATION</scope>
</reference>
<dbReference type="InterPro" id="IPR001254">
    <property type="entry name" value="Trypsin_dom"/>
</dbReference>
<dbReference type="InterPro" id="IPR009003">
    <property type="entry name" value="Peptidase_S1_PA"/>
</dbReference>
<evidence type="ECO:0000313" key="7">
    <source>
        <dbReference type="WBParaSite" id="HDID_0000252601-mRNA-1"/>
    </source>
</evidence>
<proteinExistence type="inferred from homology"/>
<accession>A0A0R3SD09</accession>
<dbReference type="AlphaFoldDB" id="A0A0R3SD09"/>
<sequence>MLLDILTSLLLFVTFALGQLADFKDATDTVEVTTLMEENTSNASCSKYFDKYCEVKDTENPYCLYRKYKSDEEYEILIYKHCRTCGIQQLHKYDRIVSKIYGGRESVPHSWPWMAGLFISVNQIRNINGPPRPQMHQEMVCASSLISEKHAVTATHCLLSSLVELQIEEKRWYFVKDTLNVCLFLRFGDHHRNNQYFEPQVDVPVMRFMIYKSGPDSLDGDVAIVELERPVEFTETKCIAVGWGLLNRNPPILSPTLQELEIRIVSPVLCLALSQIFRLDMQVCAFKPEKGVLNGDSGGGLYCKIHPDDEQWYLYGITSYTFWPTGVSGFSRVPYYVEWIHQNII</sequence>
<gene>
    <name evidence="5" type="ORF">HDID_LOCUS2527</name>
</gene>
<dbReference type="PROSITE" id="PS00134">
    <property type="entry name" value="TRYPSIN_HIS"/>
    <property type="match status" value="1"/>
</dbReference>
<reference evidence="5 6" key="2">
    <citation type="submission" date="2018-11" db="EMBL/GenBank/DDBJ databases">
        <authorList>
            <consortium name="Pathogen Informatics"/>
        </authorList>
    </citation>
    <scope>NUCLEOTIDE SEQUENCE [LARGE SCALE GENOMIC DNA]</scope>
</reference>
<evidence type="ECO:0000259" key="4">
    <source>
        <dbReference type="PROSITE" id="PS50240"/>
    </source>
</evidence>
<feature type="chain" id="PRO_5043131195" evidence="3">
    <location>
        <begin position="19"/>
        <end position="345"/>
    </location>
</feature>
<dbReference type="STRING" id="6216.A0A0R3SD09"/>
<dbReference type="SUPFAM" id="SSF50494">
    <property type="entry name" value="Trypsin-like serine proteases"/>
    <property type="match status" value="1"/>
</dbReference>